<dbReference type="RefSeq" id="WP_007506161.1">
    <property type="nucleotide sequence ID" value="NZ_AGBF01000406.1"/>
</dbReference>
<gene>
    <name evidence="3" type="ORF">SZN_37486</name>
</gene>
<feature type="transmembrane region" description="Helical" evidence="2">
    <location>
        <begin position="61"/>
        <end position="89"/>
    </location>
</feature>
<keyword evidence="4" id="KW-1185">Reference proteome</keyword>
<feature type="region of interest" description="Disordered" evidence="1">
    <location>
        <begin position="115"/>
        <end position="156"/>
    </location>
</feature>
<name>G2GPN3_9ACTN</name>
<dbReference type="AlphaFoldDB" id="G2GPN3"/>
<dbReference type="EMBL" id="AGBF01000406">
    <property type="protein sequence ID" value="EGX54533.1"/>
    <property type="molecule type" value="Genomic_DNA"/>
</dbReference>
<feature type="transmembrane region" description="Helical" evidence="2">
    <location>
        <begin position="95"/>
        <end position="114"/>
    </location>
</feature>
<evidence type="ECO:0000256" key="2">
    <source>
        <dbReference type="SAM" id="Phobius"/>
    </source>
</evidence>
<evidence type="ECO:0000313" key="4">
    <source>
        <dbReference type="Proteomes" id="UP000004217"/>
    </source>
</evidence>
<protein>
    <submittedName>
        <fullName evidence="3">Uncharacterized protein</fullName>
    </submittedName>
</protein>
<evidence type="ECO:0000256" key="1">
    <source>
        <dbReference type="SAM" id="MobiDB-lite"/>
    </source>
</evidence>
<feature type="transmembrane region" description="Helical" evidence="2">
    <location>
        <begin position="30"/>
        <end position="49"/>
    </location>
</feature>
<feature type="non-terminal residue" evidence="3">
    <location>
        <position position="156"/>
    </location>
</feature>
<dbReference type="Proteomes" id="UP000004217">
    <property type="component" value="Unassembled WGS sequence"/>
</dbReference>
<proteinExistence type="predicted"/>
<dbReference type="OrthoDB" id="4317291at2"/>
<accession>G2GPN3</accession>
<organism evidence="3 4">
    <name type="scientific">Streptomyces zinciresistens K42</name>
    <dbReference type="NCBI Taxonomy" id="700597"/>
    <lineage>
        <taxon>Bacteria</taxon>
        <taxon>Bacillati</taxon>
        <taxon>Actinomycetota</taxon>
        <taxon>Actinomycetes</taxon>
        <taxon>Kitasatosporales</taxon>
        <taxon>Streptomycetaceae</taxon>
        <taxon>Streptomyces</taxon>
    </lineage>
</organism>
<sequence>MNPPRAILALSGWTALATTALPGASPLRVAATAAFVLVCPGLAAVLLCTGRLPGRAAGRTALLESVTLAGAVSIALAALVAEVLFLVRVFTPERALLALALLTSAAVLASGLRPRGTPAATRRRWPARPPRPSPARPYAPPEQAHGPMTRFGPTRV</sequence>
<keyword evidence="2" id="KW-0812">Transmembrane</keyword>
<keyword evidence="2" id="KW-1133">Transmembrane helix</keyword>
<comment type="caution">
    <text evidence="3">The sequence shown here is derived from an EMBL/GenBank/DDBJ whole genome shotgun (WGS) entry which is preliminary data.</text>
</comment>
<reference evidence="3 4" key="1">
    <citation type="submission" date="2011-08" db="EMBL/GenBank/DDBJ databases">
        <authorList>
            <person name="Lin Y."/>
            <person name="Hao X."/>
            <person name="Johnstone L."/>
            <person name="Miller S.J."/>
            <person name="Wei G."/>
            <person name="Rensing C."/>
        </authorList>
    </citation>
    <scope>NUCLEOTIDE SEQUENCE [LARGE SCALE GENOMIC DNA]</scope>
    <source>
        <strain evidence="3 4">K42</strain>
    </source>
</reference>
<evidence type="ECO:0000313" key="3">
    <source>
        <dbReference type="EMBL" id="EGX54533.1"/>
    </source>
</evidence>
<keyword evidence="2" id="KW-0472">Membrane</keyword>
<feature type="compositionally biased region" description="Pro residues" evidence="1">
    <location>
        <begin position="127"/>
        <end position="140"/>
    </location>
</feature>